<dbReference type="PANTHER" id="PTHR42849:SF1">
    <property type="entry name" value="N-ACETYLNEURAMINATE LYASE"/>
    <property type="match status" value="1"/>
</dbReference>
<feature type="active site" description="Proton donor/acceptor" evidence="3">
    <location>
        <position position="134"/>
    </location>
</feature>
<dbReference type="CDD" id="cd00408">
    <property type="entry name" value="DHDPS-like"/>
    <property type="match status" value="1"/>
</dbReference>
<dbReference type="GO" id="GO:0008747">
    <property type="term" value="F:N-acetylneuraminate lyase activity"/>
    <property type="evidence" value="ECO:0007669"/>
    <property type="project" value="TreeGrafter"/>
</dbReference>
<evidence type="ECO:0000256" key="4">
    <source>
        <dbReference type="PIRSR" id="PIRSR001365-2"/>
    </source>
</evidence>
<feature type="binding site" evidence="4">
    <location>
        <position position="46"/>
    </location>
    <ligand>
        <name>pyruvate</name>
        <dbReference type="ChEBI" id="CHEBI:15361"/>
    </ligand>
</feature>
<evidence type="ECO:0000313" key="6">
    <source>
        <dbReference type="Proteomes" id="UP000754226"/>
    </source>
</evidence>
<sequence>MHKAQIITPVITAFDSQGNLDIQGNINVYQFLIEGGVDGILVMGSTGEFFSMHDSDKRHLIDAAVSLVKGRARLLIGTSCMRADDTISLSNYALDKGADGVVIIGPYYFALTKESIESYYDNVVGKIHGPVFLYNFPERNGYDLSPDIVLNLLKKHKNIIGYKDTVTEMGHTRSLIQAVKSDYPNFEVYSGFDEFLAHNVMSGGCGSIGGLSNFMPEVLSGYVKAINEKNFELVASYQEKIDKAMELYSIGTPFIPIVKRAMVLRGIKISDISTVPFIQATKTQEEKIIKLMKSLDLEPIKN</sequence>
<dbReference type="Gene3D" id="3.20.20.70">
    <property type="entry name" value="Aldolase class I"/>
    <property type="match status" value="1"/>
</dbReference>
<comment type="similarity">
    <text evidence="2">Belongs to the DapA family.</text>
</comment>
<dbReference type="Proteomes" id="UP000754226">
    <property type="component" value="Unassembled WGS sequence"/>
</dbReference>
<dbReference type="SMART" id="SM01130">
    <property type="entry name" value="DHDPS"/>
    <property type="match status" value="1"/>
</dbReference>
<dbReference type="PRINTS" id="PR00146">
    <property type="entry name" value="DHPICSNTHASE"/>
</dbReference>
<dbReference type="AlphaFoldDB" id="A0A943I6C2"/>
<dbReference type="EMBL" id="JAGZCZ010000013">
    <property type="protein sequence ID" value="MBS5520508.1"/>
    <property type="molecule type" value="Genomic_DNA"/>
</dbReference>
<dbReference type="PANTHER" id="PTHR42849">
    <property type="entry name" value="N-ACETYLNEURAMINATE LYASE"/>
    <property type="match status" value="1"/>
</dbReference>
<dbReference type="Pfam" id="PF00701">
    <property type="entry name" value="DHDPS"/>
    <property type="match status" value="1"/>
</dbReference>
<evidence type="ECO:0000256" key="1">
    <source>
        <dbReference type="ARBA" id="ARBA00023239"/>
    </source>
</evidence>
<keyword evidence="1 2" id="KW-0456">Lyase</keyword>
<accession>A0A943I6C2</accession>
<feature type="binding site" evidence="4">
    <location>
        <position position="208"/>
    </location>
    <ligand>
        <name>pyruvate</name>
        <dbReference type="ChEBI" id="CHEBI:15361"/>
    </ligand>
</feature>
<protein>
    <submittedName>
        <fullName evidence="5">Dihydrodipicolinate synthase family protein</fullName>
    </submittedName>
</protein>
<name>A0A943I6C2_9FIRM</name>
<evidence type="ECO:0000256" key="2">
    <source>
        <dbReference type="PIRNR" id="PIRNR001365"/>
    </source>
</evidence>
<reference evidence="5" key="1">
    <citation type="submission" date="2021-02" db="EMBL/GenBank/DDBJ databases">
        <title>Infant gut strain persistence is associated with maternal origin, phylogeny, and functional potential including surface adhesion and iron acquisition.</title>
        <authorList>
            <person name="Lou Y.C."/>
        </authorList>
    </citation>
    <scope>NUCLEOTIDE SEQUENCE</scope>
    <source>
        <strain evidence="5">L3_106_000M1_dasL3_106_000M1_concoct_15</strain>
    </source>
</reference>
<organism evidence="5 6">
    <name type="scientific">Acidaminococcus intestini</name>
    <dbReference type="NCBI Taxonomy" id="187327"/>
    <lineage>
        <taxon>Bacteria</taxon>
        <taxon>Bacillati</taxon>
        <taxon>Bacillota</taxon>
        <taxon>Negativicutes</taxon>
        <taxon>Acidaminococcales</taxon>
        <taxon>Acidaminococcaceae</taxon>
        <taxon>Acidaminococcus</taxon>
    </lineage>
</organism>
<gene>
    <name evidence="5" type="ORF">KHX13_09415</name>
</gene>
<evidence type="ECO:0000256" key="3">
    <source>
        <dbReference type="PIRSR" id="PIRSR001365-1"/>
    </source>
</evidence>
<dbReference type="GO" id="GO:0005829">
    <property type="term" value="C:cytosol"/>
    <property type="evidence" value="ECO:0007669"/>
    <property type="project" value="TreeGrafter"/>
</dbReference>
<proteinExistence type="inferred from homology"/>
<dbReference type="GO" id="GO:0019262">
    <property type="term" value="P:N-acetylneuraminate catabolic process"/>
    <property type="evidence" value="ECO:0007669"/>
    <property type="project" value="TreeGrafter"/>
</dbReference>
<evidence type="ECO:0000313" key="5">
    <source>
        <dbReference type="EMBL" id="MBS5520508.1"/>
    </source>
</evidence>
<dbReference type="PIRSF" id="PIRSF001365">
    <property type="entry name" value="DHDPS"/>
    <property type="match status" value="1"/>
</dbReference>
<dbReference type="InterPro" id="IPR013785">
    <property type="entry name" value="Aldolase_TIM"/>
</dbReference>
<dbReference type="SUPFAM" id="SSF51569">
    <property type="entry name" value="Aldolase"/>
    <property type="match status" value="1"/>
</dbReference>
<dbReference type="InterPro" id="IPR002220">
    <property type="entry name" value="DapA-like"/>
</dbReference>
<feature type="active site" description="Schiff-base intermediate with substrate" evidence="3">
    <location>
        <position position="163"/>
    </location>
</feature>
<comment type="caution">
    <text evidence="5">The sequence shown here is derived from an EMBL/GenBank/DDBJ whole genome shotgun (WGS) entry which is preliminary data.</text>
</comment>